<evidence type="ECO:0000256" key="2">
    <source>
        <dbReference type="ARBA" id="ARBA00023125"/>
    </source>
</evidence>
<dbReference type="SMART" id="SM00345">
    <property type="entry name" value="HTH_GNTR"/>
    <property type="match status" value="1"/>
</dbReference>
<evidence type="ECO:0000313" key="5">
    <source>
        <dbReference type="EMBL" id="MBB5157267.1"/>
    </source>
</evidence>
<dbReference type="Gene3D" id="1.20.120.530">
    <property type="entry name" value="GntR ligand-binding domain-like"/>
    <property type="match status" value="1"/>
</dbReference>
<dbReference type="PROSITE" id="PS50949">
    <property type="entry name" value="HTH_GNTR"/>
    <property type="match status" value="1"/>
</dbReference>
<evidence type="ECO:0000256" key="1">
    <source>
        <dbReference type="ARBA" id="ARBA00023015"/>
    </source>
</evidence>
<keyword evidence="1" id="KW-0805">Transcription regulation</keyword>
<dbReference type="GO" id="GO:0003677">
    <property type="term" value="F:DNA binding"/>
    <property type="evidence" value="ECO:0007669"/>
    <property type="project" value="UniProtKB-KW"/>
</dbReference>
<keyword evidence="3" id="KW-0804">Transcription</keyword>
<accession>A0A840QBE7</accession>
<evidence type="ECO:0000259" key="4">
    <source>
        <dbReference type="PROSITE" id="PS50949"/>
    </source>
</evidence>
<dbReference type="Pfam" id="PF00392">
    <property type="entry name" value="GntR"/>
    <property type="match status" value="1"/>
</dbReference>
<comment type="caution">
    <text evidence="5">The sequence shown here is derived from an EMBL/GenBank/DDBJ whole genome shotgun (WGS) entry which is preliminary data.</text>
</comment>
<dbReference type="Gene3D" id="1.10.10.10">
    <property type="entry name" value="Winged helix-like DNA-binding domain superfamily/Winged helix DNA-binding domain"/>
    <property type="match status" value="1"/>
</dbReference>
<organism evidence="5 6">
    <name type="scientific">Saccharopolyspora phatthalungensis</name>
    <dbReference type="NCBI Taxonomy" id="664693"/>
    <lineage>
        <taxon>Bacteria</taxon>
        <taxon>Bacillati</taxon>
        <taxon>Actinomycetota</taxon>
        <taxon>Actinomycetes</taxon>
        <taxon>Pseudonocardiales</taxon>
        <taxon>Pseudonocardiaceae</taxon>
        <taxon>Saccharopolyspora</taxon>
    </lineage>
</organism>
<feature type="domain" description="HTH gntR-type" evidence="4">
    <location>
        <begin position="8"/>
        <end position="75"/>
    </location>
</feature>
<name>A0A840QBE7_9PSEU</name>
<dbReference type="RefSeq" id="WP_184728253.1">
    <property type="nucleotide sequence ID" value="NZ_JACHIW010000001.1"/>
</dbReference>
<gene>
    <name evidence="5" type="ORF">BJ970_004801</name>
</gene>
<dbReference type="GO" id="GO:0003700">
    <property type="term" value="F:DNA-binding transcription factor activity"/>
    <property type="evidence" value="ECO:0007669"/>
    <property type="project" value="InterPro"/>
</dbReference>
<protein>
    <submittedName>
        <fullName evidence="5">DNA-binding GntR family transcriptional regulator</fullName>
    </submittedName>
</protein>
<dbReference type="InterPro" id="IPR011711">
    <property type="entry name" value="GntR_C"/>
</dbReference>
<dbReference type="InterPro" id="IPR036388">
    <property type="entry name" value="WH-like_DNA-bd_sf"/>
</dbReference>
<dbReference type="Proteomes" id="UP000584374">
    <property type="component" value="Unassembled WGS sequence"/>
</dbReference>
<dbReference type="PRINTS" id="PR00035">
    <property type="entry name" value="HTHGNTR"/>
</dbReference>
<dbReference type="PANTHER" id="PTHR43537:SF5">
    <property type="entry name" value="UXU OPERON TRANSCRIPTIONAL REGULATOR"/>
    <property type="match status" value="1"/>
</dbReference>
<sequence length="225" mass="24695">MSLRLQALSIIDALAEDLRTRIFRGELAGGTRLTETELATKYDVARPTAKAAIEKLVTEGLLRRDVHKTARIPHLDVGDIEDLYLSRACIEKEVARRLAPGRIVPEAARKAQADIVAAGDTWTIDIVEPDVRFHQSLVDAVGSSRTSRLYQVLMGEMRLCMAQIQSYGVTRASVISAEHQAILDQIEAADADAAARTVANHLERACRDLTRSLRATTTYGEAESS</sequence>
<keyword evidence="6" id="KW-1185">Reference proteome</keyword>
<dbReference type="SUPFAM" id="SSF48008">
    <property type="entry name" value="GntR ligand-binding domain-like"/>
    <property type="match status" value="1"/>
</dbReference>
<dbReference type="InterPro" id="IPR008920">
    <property type="entry name" value="TF_FadR/GntR_C"/>
</dbReference>
<evidence type="ECO:0000313" key="6">
    <source>
        <dbReference type="Proteomes" id="UP000584374"/>
    </source>
</evidence>
<evidence type="ECO:0000256" key="3">
    <source>
        <dbReference type="ARBA" id="ARBA00023163"/>
    </source>
</evidence>
<dbReference type="PANTHER" id="PTHR43537">
    <property type="entry name" value="TRANSCRIPTIONAL REGULATOR, GNTR FAMILY"/>
    <property type="match status" value="1"/>
</dbReference>
<keyword evidence="2 5" id="KW-0238">DNA-binding</keyword>
<dbReference type="InterPro" id="IPR000524">
    <property type="entry name" value="Tscrpt_reg_HTH_GntR"/>
</dbReference>
<dbReference type="AlphaFoldDB" id="A0A840QBE7"/>
<dbReference type="InterPro" id="IPR036390">
    <property type="entry name" value="WH_DNA-bd_sf"/>
</dbReference>
<proteinExistence type="predicted"/>
<dbReference type="EMBL" id="JACHIW010000001">
    <property type="protein sequence ID" value="MBB5157267.1"/>
    <property type="molecule type" value="Genomic_DNA"/>
</dbReference>
<dbReference type="SUPFAM" id="SSF46785">
    <property type="entry name" value="Winged helix' DNA-binding domain"/>
    <property type="match status" value="1"/>
</dbReference>
<dbReference type="SMART" id="SM00895">
    <property type="entry name" value="FCD"/>
    <property type="match status" value="1"/>
</dbReference>
<reference evidence="5 6" key="1">
    <citation type="submission" date="2020-08" db="EMBL/GenBank/DDBJ databases">
        <title>Sequencing the genomes of 1000 actinobacteria strains.</title>
        <authorList>
            <person name="Klenk H.-P."/>
        </authorList>
    </citation>
    <scope>NUCLEOTIDE SEQUENCE [LARGE SCALE GENOMIC DNA]</scope>
    <source>
        <strain evidence="5 6">DSM 45584</strain>
    </source>
</reference>
<dbReference type="Pfam" id="PF07729">
    <property type="entry name" value="FCD"/>
    <property type="match status" value="1"/>
</dbReference>